<accession>A0ABX1BSK2</accession>
<feature type="signal peptide" evidence="1">
    <location>
        <begin position="1"/>
        <end position="26"/>
    </location>
</feature>
<dbReference type="PANTHER" id="PTHR36302:SF1">
    <property type="entry name" value="COPPER CHAPERONE PCU(A)C"/>
    <property type="match status" value="1"/>
</dbReference>
<protein>
    <submittedName>
        <fullName evidence="2">Copper chaperone PCu(A)C</fullName>
    </submittedName>
</protein>
<evidence type="ECO:0000313" key="3">
    <source>
        <dbReference type="Proteomes" id="UP000695264"/>
    </source>
</evidence>
<evidence type="ECO:0000256" key="1">
    <source>
        <dbReference type="SAM" id="SignalP"/>
    </source>
</evidence>
<dbReference type="EMBL" id="JAATEN010000001">
    <property type="protein sequence ID" value="NJP99177.1"/>
    <property type="molecule type" value="Genomic_DNA"/>
</dbReference>
<dbReference type="PANTHER" id="PTHR36302">
    <property type="entry name" value="BLR7088 PROTEIN"/>
    <property type="match status" value="1"/>
</dbReference>
<feature type="chain" id="PRO_5045617993" evidence="1">
    <location>
        <begin position="27"/>
        <end position="149"/>
    </location>
</feature>
<reference evidence="2 3" key="1">
    <citation type="submission" date="2020-03" db="EMBL/GenBank/DDBJ databases">
        <title>WGS of actinomycetes isolated from Thailand.</title>
        <authorList>
            <person name="Thawai C."/>
        </authorList>
    </citation>
    <scope>NUCLEOTIDE SEQUENCE [LARGE SCALE GENOMIC DNA]</scope>
    <source>
        <strain evidence="2 3">PLAI 1-29</strain>
    </source>
</reference>
<dbReference type="SUPFAM" id="SSF110087">
    <property type="entry name" value="DR1885-like metal-binding protein"/>
    <property type="match status" value="1"/>
</dbReference>
<dbReference type="InterPro" id="IPR036182">
    <property type="entry name" value="PCuAC_sf"/>
</dbReference>
<dbReference type="PROSITE" id="PS51257">
    <property type="entry name" value="PROKAR_LIPOPROTEIN"/>
    <property type="match status" value="1"/>
</dbReference>
<sequence>MRRRATASWAALALGAVLALSGCGSAPELTARDGYVPQPVMADMAGGFLTVVNTGDTADRLTRVTSDISDDVELHRTQDGTMRQVRSLEVPAGGELVLSRGADHIMFKELRRTPVEGEKVTVTLHFAESDPLEVTLPVKATTYRPAAGR</sequence>
<proteinExistence type="predicted"/>
<dbReference type="InterPro" id="IPR058248">
    <property type="entry name" value="Lxx211020-like"/>
</dbReference>
<organism evidence="2 3">
    <name type="scientific">Streptomyces zingiberis</name>
    <dbReference type="NCBI Taxonomy" id="2053010"/>
    <lineage>
        <taxon>Bacteria</taxon>
        <taxon>Bacillati</taxon>
        <taxon>Actinomycetota</taxon>
        <taxon>Actinomycetes</taxon>
        <taxon>Kitasatosporales</taxon>
        <taxon>Streptomycetaceae</taxon>
        <taxon>Streptomyces</taxon>
    </lineage>
</organism>
<gene>
    <name evidence="2" type="ORF">HCK00_01025</name>
</gene>
<evidence type="ECO:0000313" key="2">
    <source>
        <dbReference type="EMBL" id="NJP99177.1"/>
    </source>
</evidence>
<dbReference type="InterPro" id="IPR007410">
    <property type="entry name" value="LpqE-like"/>
</dbReference>
<dbReference type="Pfam" id="PF04314">
    <property type="entry name" value="PCuAC"/>
    <property type="match status" value="1"/>
</dbReference>
<keyword evidence="3" id="KW-1185">Reference proteome</keyword>
<comment type="caution">
    <text evidence="2">The sequence shown here is derived from an EMBL/GenBank/DDBJ whole genome shotgun (WGS) entry which is preliminary data.</text>
</comment>
<dbReference type="Proteomes" id="UP000695264">
    <property type="component" value="Unassembled WGS sequence"/>
</dbReference>
<dbReference type="RefSeq" id="WP_168099788.1">
    <property type="nucleotide sequence ID" value="NZ_JAATEN010000001.1"/>
</dbReference>
<keyword evidence="1" id="KW-0732">Signal</keyword>
<name>A0ABX1BSK2_9ACTN</name>
<dbReference type="Gene3D" id="2.60.40.1890">
    <property type="entry name" value="PCu(A)C copper chaperone"/>
    <property type="match status" value="1"/>
</dbReference>